<protein>
    <submittedName>
        <fullName evidence="2">Uncharacterized protein</fullName>
    </submittedName>
</protein>
<keyword evidence="3" id="KW-1185">Reference proteome</keyword>
<dbReference type="EMBL" id="JAACJP010000022">
    <property type="protein sequence ID" value="KAF5377878.1"/>
    <property type="molecule type" value="Genomic_DNA"/>
</dbReference>
<sequence length="287" mass="31549">MIMENAFKLADSLHSGINVGPTAIADIVVLMPIPAATMDKIHTALRKTTHRAAFHEVYSRLYWQPVIADKNSLIDFCGEFKKRPNFQNRNQLLLDLRTAQSQRRAFGLPNTILWGAVYSAGQFEVISSNWSDDGANTELLKTLDAAAVCQNCTSFPWSAPFRLTKTRSAKRARGDDNEAEPVAGPSGSGNMADLGSMADIGDFEMPGFVGAGNNVDGYDDFDIEELVAWNKATQDWRREAASIPVSSGLSEGLLKALPADEVDHCRDLMQWRSLASDSHIVQDFDPI</sequence>
<proteinExistence type="predicted"/>
<dbReference type="AlphaFoldDB" id="A0A8H5H6Y3"/>
<evidence type="ECO:0000256" key="1">
    <source>
        <dbReference type="SAM" id="MobiDB-lite"/>
    </source>
</evidence>
<comment type="caution">
    <text evidence="2">The sequence shown here is derived from an EMBL/GenBank/DDBJ whole genome shotgun (WGS) entry which is preliminary data.</text>
</comment>
<dbReference type="OrthoDB" id="2996045at2759"/>
<feature type="region of interest" description="Disordered" evidence="1">
    <location>
        <begin position="168"/>
        <end position="193"/>
    </location>
</feature>
<accession>A0A8H5H6Y3</accession>
<dbReference type="Proteomes" id="UP000565441">
    <property type="component" value="Unassembled WGS sequence"/>
</dbReference>
<evidence type="ECO:0000313" key="3">
    <source>
        <dbReference type="Proteomes" id="UP000565441"/>
    </source>
</evidence>
<reference evidence="2 3" key="1">
    <citation type="journal article" date="2020" name="ISME J.">
        <title>Uncovering the hidden diversity of litter-decomposition mechanisms in mushroom-forming fungi.</title>
        <authorList>
            <person name="Floudas D."/>
            <person name="Bentzer J."/>
            <person name="Ahren D."/>
            <person name="Johansson T."/>
            <person name="Persson P."/>
            <person name="Tunlid A."/>
        </authorList>
    </citation>
    <scope>NUCLEOTIDE SEQUENCE [LARGE SCALE GENOMIC DNA]</scope>
    <source>
        <strain evidence="2 3">CBS 661.87</strain>
    </source>
</reference>
<organism evidence="2 3">
    <name type="scientific">Tricholomella constricta</name>
    <dbReference type="NCBI Taxonomy" id="117010"/>
    <lineage>
        <taxon>Eukaryota</taxon>
        <taxon>Fungi</taxon>
        <taxon>Dikarya</taxon>
        <taxon>Basidiomycota</taxon>
        <taxon>Agaricomycotina</taxon>
        <taxon>Agaricomycetes</taxon>
        <taxon>Agaricomycetidae</taxon>
        <taxon>Agaricales</taxon>
        <taxon>Tricholomatineae</taxon>
        <taxon>Lyophyllaceae</taxon>
        <taxon>Tricholomella</taxon>
    </lineage>
</organism>
<gene>
    <name evidence="2" type="ORF">D9615_006677</name>
</gene>
<name>A0A8H5H6Y3_9AGAR</name>
<evidence type="ECO:0000313" key="2">
    <source>
        <dbReference type="EMBL" id="KAF5377878.1"/>
    </source>
</evidence>